<feature type="chain" id="PRO_5003712224" description="alpha-glucosidase" evidence="10">
    <location>
        <begin position="23"/>
        <end position="927"/>
    </location>
</feature>
<dbReference type="InParanoid" id="I7M3I8"/>
<dbReference type="InterPro" id="IPR025887">
    <property type="entry name" value="Glyco_hydro_31_N_dom"/>
</dbReference>
<feature type="signal peptide" evidence="10">
    <location>
        <begin position="1"/>
        <end position="22"/>
    </location>
</feature>
<dbReference type="Pfam" id="PF01055">
    <property type="entry name" value="Glyco_hydro_31_2nd"/>
    <property type="match status" value="1"/>
</dbReference>
<dbReference type="SUPFAM" id="SSF74650">
    <property type="entry name" value="Galactose mutarotase-like"/>
    <property type="match status" value="1"/>
</dbReference>
<evidence type="ECO:0000256" key="9">
    <source>
        <dbReference type="RuleBase" id="RU361185"/>
    </source>
</evidence>
<evidence type="ECO:0000256" key="5">
    <source>
        <dbReference type="ARBA" id="ARBA00022801"/>
    </source>
</evidence>
<dbReference type="EC" id="3.2.1.20" evidence="3"/>
<dbReference type="GeneID" id="7826568"/>
<evidence type="ECO:0000313" key="15">
    <source>
        <dbReference type="Proteomes" id="UP000009168"/>
    </source>
</evidence>
<dbReference type="InterPro" id="IPR011013">
    <property type="entry name" value="Gal_mutarotase_sf_dom"/>
</dbReference>
<keyword evidence="7 9" id="KW-0326">Glycosidase</keyword>
<keyword evidence="6" id="KW-0325">Glycoprotein</keyword>
<keyword evidence="4 10" id="KW-0732">Signal</keyword>
<dbReference type="PANTHER" id="PTHR22762">
    <property type="entry name" value="ALPHA-GLUCOSIDASE"/>
    <property type="match status" value="1"/>
</dbReference>
<dbReference type="AlphaFoldDB" id="I7M3I8"/>
<dbReference type="OMA" id="PYVINHD"/>
<name>I7M3I8_TETTS</name>
<dbReference type="CDD" id="cd14752">
    <property type="entry name" value="GH31_N"/>
    <property type="match status" value="1"/>
</dbReference>
<dbReference type="CDD" id="cd06602">
    <property type="entry name" value="GH31_MGAM_SI_GAA"/>
    <property type="match status" value="1"/>
</dbReference>
<protein>
    <recommendedName>
        <fullName evidence="3">alpha-glucosidase</fullName>
        <ecNumber evidence="3">3.2.1.20</ecNumber>
    </recommendedName>
    <alternativeName>
        <fullName evidence="8">Maltase</fullName>
    </alternativeName>
</protein>
<dbReference type="EMBL" id="GG662495">
    <property type="protein sequence ID" value="EAS03228.2"/>
    <property type="molecule type" value="Genomic_DNA"/>
</dbReference>
<dbReference type="SUPFAM" id="SSF51445">
    <property type="entry name" value="(Trans)glycosidases"/>
    <property type="match status" value="1"/>
</dbReference>
<comment type="catalytic activity">
    <reaction evidence="1">
        <text>Hydrolysis of terminal, non-reducing (1-&gt;4)-linked alpha-D-glucose residues with release of alpha-D-glucose.</text>
        <dbReference type="EC" id="3.2.1.20"/>
    </reaction>
</comment>
<feature type="domain" description="Glycoside hydrolase family 31 N-terminal" evidence="12">
    <location>
        <begin position="150"/>
        <end position="253"/>
    </location>
</feature>
<dbReference type="InterPro" id="IPR048395">
    <property type="entry name" value="Glyco_hydro_31_C"/>
</dbReference>
<feature type="domain" description="Glycoside hydrolase family 31 TIM barrel" evidence="11">
    <location>
        <begin position="302"/>
        <end position="685"/>
    </location>
</feature>
<proteinExistence type="inferred from homology"/>
<sequence>MMKSYIFIPLILVAALIAVGTGIYSNNSRNLKIENDDESLQGFIPPLQNGPIPLSGNYYVSTFEQLNATHYNIYVNYYGSEAYYAMGKNKLITNLLVQIVINDKNQLGIKISDRVYRRFEVPYNNLYPHDKVFNFPADNNFDISIPKSGEKFSLTIKRKDTGEVVFDTTNKFFVFSDLYHYISIDMKDEYIYGLGERRNKQFVYTSGKYTFLNKDQYMEISDGQPDQQTYGTHPMYLRREQSGNFHIVFLRNYNSIQAQYTKNQELAFMVVGGLLEFKIFLGDKNPETSLLQYHEYINGFSLHPFWSHGYHQCRWGYNTSEKMIDVWNKFNQLDLPIDTIWSDIDYMNELTDFTIDTSRYDITEMNKMLNREVPEGLHWVPIIDAGIAIGDVSNERGKELGVYQKSNKTGEDLIGCVWPGKVNYPDFNHPKSYEFWAEGLMNLTKNYGITPSGFWIDMNEFSNFINGEISDDEVCIMPNDPNAPIHEIYLGIRVEDSYTKIPFFVGGSDHPLQEKTMSYDAPKYNSPDAQTVYFPNYNLREFDFHNLNGFSEGIATNYALKKMGNKLPFIISRSQIAGSGQFVQHWTGDNGANWDFLKYSLSEIFNYNLYGIPMTGVDICGFAMNTTAELCARWMQVGAFYPFSRNHNANDTISQEPYAFQEDYVLTSSKKSLKLRYALLKQYYAYFILSNGVGSIFRPSFFNFPDDENLLTNDQQFMIADSLLGQPVLAQSQNPDQKTTTIEYYFPKGGAFYDFISDLSNPDTQRYTSGDNGNIKTVKFDDIMPLYIREGYIVFTQLTNTPNRARLLNSNFEIHVAFEKQQDNVYFAQGKFVALQDYSDDSLINKCIGDNNCGFGIKITGIVENNNLQLSIQIEGQTNKTNFESILVTKIIPYAIDLKFDSSTSVFEIKQSGIIESSIPLKTAEQF</sequence>
<dbReference type="STRING" id="312017.I7M3I8"/>
<dbReference type="Gene3D" id="2.60.40.1180">
    <property type="entry name" value="Golgi alpha-mannosidase II"/>
    <property type="match status" value="1"/>
</dbReference>
<evidence type="ECO:0000256" key="6">
    <source>
        <dbReference type="ARBA" id="ARBA00023180"/>
    </source>
</evidence>
<evidence type="ECO:0000256" key="10">
    <source>
        <dbReference type="SAM" id="SignalP"/>
    </source>
</evidence>
<dbReference type="eggNOG" id="KOG1065">
    <property type="taxonomic scope" value="Eukaryota"/>
</dbReference>
<dbReference type="PANTHER" id="PTHR22762:SF133">
    <property type="entry name" value="P-TYPE DOMAIN-CONTAINING PROTEIN"/>
    <property type="match status" value="1"/>
</dbReference>
<dbReference type="Pfam" id="PF21365">
    <property type="entry name" value="Glyco_hydro_31_3rd"/>
    <property type="match status" value="1"/>
</dbReference>
<evidence type="ECO:0000259" key="12">
    <source>
        <dbReference type="Pfam" id="PF13802"/>
    </source>
</evidence>
<evidence type="ECO:0000256" key="2">
    <source>
        <dbReference type="ARBA" id="ARBA00007806"/>
    </source>
</evidence>
<dbReference type="RefSeq" id="XP_001023473.2">
    <property type="nucleotide sequence ID" value="XM_001023473.3"/>
</dbReference>
<evidence type="ECO:0000259" key="13">
    <source>
        <dbReference type="Pfam" id="PF21365"/>
    </source>
</evidence>
<dbReference type="GO" id="GO:0090599">
    <property type="term" value="F:alpha-glucosidase activity"/>
    <property type="evidence" value="ECO:0007669"/>
    <property type="project" value="UniProtKB-ARBA"/>
</dbReference>
<evidence type="ECO:0000256" key="1">
    <source>
        <dbReference type="ARBA" id="ARBA00001657"/>
    </source>
</evidence>
<evidence type="ECO:0000256" key="8">
    <source>
        <dbReference type="ARBA" id="ARBA00041343"/>
    </source>
</evidence>
<dbReference type="InterPro" id="IPR000322">
    <property type="entry name" value="Glyco_hydro_31_TIM"/>
</dbReference>
<gene>
    <name evidence="14" type="ORF">TTHERM_00535640</name>
</gene>
<dbReference type="PROSITE" id="PS00707">
    <property type="entry name" value="GLYCOSYL_HYDROL_F31_2"/>
    <property type="match status" value="1"/>
</dbReference>
<dbReference type="InterPro" id="IPR017853">
    <property type="entry name" value="GH"/>
</dbReference>
<dbReference type="Proteomes" id="UP000009168">
    <property type="component" value="Unassembled WGS sequence"/>
</dbReference>
<feature type="domain" description="Glycosyl hydrolase family 31 C-terminal" evidence="13">
    <location>
        <begin position="696"/>
        <end position="794"/>
    </location>
</feature>
<evidence type="ECO:0000256" key="4">
    <source>
        <dbReference type="ARBA" id="ARBA00022729"/>
    </source>
</evidence>
<evidence type="ECO:0000256" key="7">
    <source>
        <dbReference type="ARBA" id="ARBA00023295"/>
    </source>
</evidence>
<evidence type="ECO:0000313" key="14">
    <source>
        <dbReference type="EMBL" id="EAS03228.2"/>
    </source>
</evidence>
<evidence type="ECO:0000256" key="3">
    <source>
        <dbReference type="ARBA" id="ARBA00012741"/>
    </source>
</evidence>
<comment type="similarity">
    <text evidence="2 9">Belongs to the glycosyl hydrolase 31 family.</text>
</comment>
<keyword evidence="15" id="KW-1185">Reference proteome</keyword>
<dbReference type="Gene3D" id="3.20.20.80">
    <property type="entry name" value="Glycosidases"/>
    <property type="match status" value="1"/>
</dbReference>
<evidence type="ECO:0000259" key="11">
    <source>
        <dbReference type="Pfam" id="PF01055"/>
    </source>
</evidence>
<organism evidence="14 15">
    <name type="scientific">Tetrahymena thermophila (strain SB210)</name>
    <dbReference type="NCBI Taxonomy" id="312017"/>
    <lineage>
        <taxon>Eukaryota</taxon>
        <taxon>Sar</taxon>
        <taxon>Alveolata</taxon>
        <taxon>Ciliophora</taxon>
        <taxon>Intramacronucleata</taxon>
        <taxon>Oligohymenophorea</taxon>
        <taxon>Hymenostomatida</taxon>
        <taxon>Tetrahymenina</taxon>
        <taxon>Tetrahymenidae</taxon>
        <taxon>Tetrahymena</taxon>
    </lineage>
</organism>
<dbReference type="OrthoDB" id="440381at2759"/>
<keyword evidence="5 9" id="KW-0378">Hydrolase</keyword>
<dbReference type="SUPFAM" id="SSF51011">
    <property type="entry name" value="Glycosyl hydrolase domain"/>
    <property type="match status" value="1"/>
</dbReference>
<dbReference type="Gene3D" id="2.60.40.1760">
    <property type="entry name" value="glycosyl hydrolase (family 31)"/>
    <property type="match status" value="1"/>
</dbReference>
<dbReference type="PROSITE" id="PS00129">
    <property type="entry name" value="GLYCOSYL_HYDROL_F31_1"/>
    <property type="match status" value="1"/>
</dbReference>
<dbReference type="GO" id="GO:0005975">
    <property type="term" value="P:carbohydrate metabolic process"/>
    <property type="evidence" value="ECO:0007669"/>
    <property type="project" value="InterPro"/>
</dbReference>
<dbReference type="InterPro" id="IPR013780">
    <property type="entry name" value="Glyco_hydro_b"/>
</dbReference>
<reference evidence="15" key="1">
    <citation type="journal article" date="2006" name="PLoS Biol.">
        <title>Macronuclear genome sequence of the ciliate Tetrahymena thermophila, a model eukaryote.</title>
        <authorList>
            <person name="Eisen J.A."/>
            <person name="Coyne R.S."/>
            <person name="Wu M."/>
            <person name="Wu D."/>
            <person name="Thiagarajan M."/>
            <person name="Wortman J.R."/>
            <person name="Badger J.H."/>
            <person name="Ren Q."/>
            <person name="Amedeo P."/>
            <person name="Jones K.M."/>
            <person name="Tallon L.J."/>
            <person name="Delcher A.L."/>
            <person name="Salzberg S.L."/>
            <person name="Silva J.C."/>
            <person name="Haas B.J."/>
            <person name="Majoros W.H."/>
            <person name="Farzad M."/>
            <person name="Carlton J.M."/>
            <person name="Smith R.K. Jr."/>
            <person name="Garg J."/>
            <person name="Pearlman R.E."/>
            <person name="Karrer K.M."/>
            <person name="Sun L."/>
            <person name="Manning G."/>
            <person name="Elde N.C."/>
            <person name="Turkewitz A.P."/>
            <person name="Asai D.J."/>
            <person name="Wilkes D.E."/>
            <person name="Wang Y."/>
            <person name="Cai H."/>
            <person name="Collins K."/>
            <person name="Stewart B.A."/>
            <person name="Lee S.R."/>
            <person name="Wilamowska K."/>
            <person name="Weinberg Z."/>
            <person name="Ruzzo W.L."/>
            <person name="Wloga D."/>
            <person name="Gaertig J."/>
            <person name="Frankel J."/>
            <person name="Tsao C.-C."/>
            <person name="Gorovsky M.A."/>
            <person name="Keeling P.J."/>
            <person name="Waller R.F."/>
            <person name="Patron N.J."/>
            <person name="Cherry J.M."/>
            <person name="Stover N.A."/>
            <person name="Krieger C.J."/>
            <person name="del Toro C."/>
            <person name="Ryder H.F."/>
            <person name="Williamson S.C."/>
            <person name="Barbeau R.A."/>
            <person name="Hamilton E.P."/>
            <person name="Orias E."/>
        </authorList>
    </citation>
    <scope>NUCLEOTIDE SEQUENCE [LARGE SCALE GENOMIC DNA]</scope>
    <source>
        <strain evidence="15">SB210</strain>
    </source>
</reference>
<dbReference type="HOGENOM" id="CLU_000631_11_2_1"/>
<dbReference type="InterPro" id="IPR030459">
    <property type="entry name" value="Glyco_hydro_31_CS"/>
</dbReference>
<accession>I7M3I8</accession>
<dbReference type="Pfam" id="PF13802">
    <property type="entry name" value="Gal_mutarotas_2"/>
    <property type="match status" value="1"/>
</dbReference>
<dbReference type="KEGG" id="tet:TTHERM_00535640"/>
<dbReference type="GO" id="GO:0030246">
    <property type="term" value="F:carbohydrate binding"/>
    <property type="evidence" value="ECO:0007669"/>
    <property type="project" value="InterPro"/>
</dbReference>
<dbReference type="InterPro" id="IPR030458">
    <property type="entry name" value="Glyco_hydro_31_AS"/>
</dbReference>